<dbReference type="RefSeq" id="WP_126802357.1">
    <property type="nucleotide sequence ID" value="NZ_PIPL01000001.1"/>
</dbReference>
<dbReference type="InterPro" id="IPR000531">
    <property type="entry name" value="Beta-barrel_TonB"/>
</dbReference>
<keyword evidence="16" id="KW-1185">Reference proteome</keyword>
<dbReference type="InterPro" id="IPR039426">
    <property type="entry name" value="TonB-dep_rcpt-like"/>
</dbReference>
<evidence type="ECO:0000256" key="10">
    <source>
        <dbReference type="PROSITE-ProRule" id="PRU10144"/>
    </source>
</evidence>
<dbReference type="Gene3D" id="2.170.130.10">
    <property type="entry name" value="TonB-dependent receptor, plug domain"/>
    <property type="match status" value="1"/>
</dbReference>
<evidence type="ECO:0000256" key="1">
    <source>
        <dbReference type="ARBA" id="ARBA00004571"/>
    </source>
</evidence>
<dbReference type="PROSITE" id="PS52016">
    <property type="entry name" value="TONB_DEPENDENT_REC_3"/>
    <property type="match status" value="1"/>
</dbReference>
<comment type="caution">
    <text evidence="15">The sequence shown here is derived from an EMBL/GenBank/DDBJ whole genome shotgun (WGS) entry which is preliminary data.</text>
</comment>
<dbReference type="EMBL" id="PIPL01000001">
    <property type="protein sequence ID" value="RUO25612.1"/>
    <property type="molecule type" value="Genomic_DNA"/>
</dbReference>
<evidence type="ECO:0000259" key="13">
    <source>
        <dbReference type="Pfam" id="PF00593"/>
    </source>
</evidence>
<dbReference type="Proteomes" id="UP000288293">
    <property type="component" value="Unassembled WGS sequence"/>
</dbReference>
<dbReference type="InterPro" id="IPR010917">
    <property type="entry name" value="TonB_rcpt_CS"/>
</dbReference>
<evidence type="ECO:0000256" key="2">
    <source>
        <dbReference type="ARBA" id="ARBA00022448"/>
    </source>
</evidence>
<feature type="domain" description="TonB-dependent receptor plug" evidence="14">
    <location>
        <begin position="58"/>
        <end position="171"/>
    </location>
</feature>
<keyword evidence="2 9" id="KW-0813">Transport</keyword>
<dbReference type="AlphaFoldDB" id="A0A432W6E8"/>
<keyword evidence="15" id="KW-0675">Receptor</keyword>
<dbReference type="Pfam" id="PF00593">
    <property type="entry name" value="TonB_dep_Rec_b-barrel"/>
    <property type="match status" value="1"/>
</dbReference>
<comment type="subcellular location">
    <subcellularLocation>
        <location evidence="1 9">Cell outer membrane</location>
        <topology evidence="1 9">Multi-pass membrane protein</topology>
    </subcellularLocation>
</comment>
<evidence type="ECO:0000256" key="4">
    <source>
        <dbReference type="ARBA" id="ARBA00022692"/>
    </source>
</evidence>
<organism evidence="15 16">
    <name type="scientific">Aliidiomarina minuta</name>
    <dbReference type="NCBI Taxonomy" id="880057"/>
    <lineage>
        <taxon>Bacteria</taxon>
        <taxon>Pseudomonadati</taxon>
        <taxon>Pseudomonadota</taxon>
        <taxon>Gammaproteobacteria</taxon>
        <taxon>Alteromonadales</taxon>
        <taxon>Idiomarinaceae</taxon>
        <taxon>Aliidiomarina</taxon>
    </lineage>
</organism>
<dbReference type="InterPro" id="IPR037066">
    <property type="entry name" value="Plug_dom_sf"/>
</dbReference>
<evidence type="ECO:0000256" key="7">
    <source>
        <dbReference type="ARBA" id="ARBA00023136"/>
    </source>
</evidence>
<keyword evidence="7 9" id="KW-0472">Membrane</keyword>
<dbReference type="PANTHER" id="PTHR47234:SF2">
    <property type="entry name" value="TONB-DEPENDENT RECEPTOR"/>
    <property type="match status" value="1"/>
</dbReference>
<dbReference type="OrthoDB" id="176248at2"/>
<accession>A0A432W6E8</accession>
<dbReference type="SUPFAM" id="SSF56935">
    <property type="entry name" value="Porins"/>
    <property type="match status" value="1"/>
</dbReference>
<sequence length="964" mass="105219">MSSISSLTCSMRAAFTISVASGVLMAPGAIAGQSDDNEATQPERIQVTGSRILRAGAEAPAPVTVITGDEILNSGAMNLGEVLSRLPALGNTMTLANSGNSIGNAGISLLDLRGMGTNRTLVLVDGRRHVAGSPNSAAVDTNTIPSAWIDRVEIITGGASAVYGADAVTGVVNFILKKNIEGLDISATKGWAENNPYGNERFTLSYGQNYMDNRGNLAFSVEYNSQDSLNALDHQYAGRSWASMNYDSLYGPRSDEDALSPDHPDQVRVPDAGYYDLSEAGNFQLNDTWYTFNNDGTPREVMFNGPVDPRTGYCTFCDYINMNQYVEMQPKYERTNFNVRNGFELTPNLYTTLEAKYVRTDGQSIGQPFFSYGGVRTTGDYAIQRDNAFVGSELGALMDEAGASELNIGRMYNDGGRRLEDNKRETMRLVAGVDGYLSDDWSFDASLVWGRTEIERVNNNNLITQNYLYAIDAIDLGEGPVCRDEEARANGCVATSIFGADAIGADARDYIYTSSLATAEVEQSVATFNVQNPFLFSLPAGYAGFAGGVEYRDESATTVEDPRAKADETFFNALGETNGSFDVTEAYAELSLPLITDAPFMRDLTLETAIRFADYSTIGNATSWKAGLEWVINTELRTRFTVSEALRAPNITELYRSSGQSFANVSDPCRVSNLNNLTDERRETRAANCAALGVAGDFDDNYDSGSLELEVGGNPNLQPEESRSYTAGVVYQPAWLNGFSATVDYWQIDITDTIASNAAQQILDACVDANSINNAYCGRISRNNDSGQVELIESYSLNIARSENSGIDFELGYDFNAFDGNIRTTLLGTKLLEAKRYPFTDQPDDYIDYAGVMGNADLQMRFTLDYSRNNWTIGTRTRYSNSVNLYNPDELAGNPNPSSEMSYGSYAVTDLTLGYRYENGVRARVGIDNLFDRDMPGTTNGTGAGSAYYDNIGRFVYISLGYSF</sequence>
<dbReference type="PROSITE" id="PS01156">
    <property type="entry name" value="TONB_DEPENDENT_REC_2"/>
    <property type="match status" value="1"/>
</dbReference>
<gene>
    <name evidence="15" type="ORF">CWE09_02455</name>
</gene>
<feature type="chain" id="PRO_5019063861" evidence="12">
    <location>
        <begin position="32"/>
        <end position="964"/>
    </location>
</feature>
<dbReference type="Gene3D" id="2.40.170.20">
    <property type="entry name" value="TonB-dependent receptor, beta-barrel domain"/>
    <property type="match status" value="1"/>
</dbReference>
<proteinExistence type="inferred from homology"/>
<dbReference type="GO" id="GO:0009279">
    <property type="term" value="C:cell outer membrane"/>
    <property type="evidence" value="ECO:0007669"/>
    <property type="project" value="UniProtKB-SubCell"/>
</dbReference>
<reference evidence="15 16" key="1">
    <citation type="journal article" date="2011" name="Front. Microbiol.">
        <title>Genomic signatures of strain selection and enhancement in Bacillus atrophaeus var. globigii, a historical biowarfare simulant.</title>
        <authorList>
            <person name="Gibbons H.S."/>
            <person name="Broomall S.M."/>
            <person name="McNew L.A."/>
            <person name="Daligault H."/>
            <person name="Chapman C."/>
            <person name="Bruce D."/>
            <person name="Karavis M."/>
            <person name="Krepps M."/>
            <person name="McGregor P.A."/>
            <person name="Hong C."/>
            <person name="Park K.H."/>
            <person name="Akmal A."/>
            <person name="Feldman A."/>
            <person name="Lin J.S."/>
            <person name="Chang W.E."/>
            <person name="Higgs B.W."/>
            <person name="Demirev P."/>
            <person name="Lindquist J."/>
            <person name="Liem A."/>
            <person name="Fochler E."/>
            <person name="Read T.D."/>
            <person name="Tapia R."/>
            <person name="Johnson S."/>
            <person name="Bishop-Lilly K.A."/>
            <person name="Detter C."/>
            <person name="Han C."/>
            <person name="Sozhamannan S."/>
            <person name="Rosenzweig C.N."/>
            <person name="Skowronski E.W."/>
        </authorList>
    </citation>
    <scope>NUCLEOTIDE SEQUENCE [LARGE SCALE GENOMIC DNA]</scope>
    <source>
        <strain evidence="15 16">MLST1</strain>
    </source>
</reference>
<keyword evidence="5 12" id="KW-0732">Signal</keyword>
<keyword evidence="4 9" id="KW-0812">Transmembrane</keyword>
<evidence type="ECO:0000259" key="14">
    <source>
        <dbReference type="Pfam" id="PF07715"/>
    </source>
</evidence>
<name>A0A432W6E8_9GAMM</name>
<comment type="similarity">
    <text evidence="9 11">Belongs to the TonB-dependent receptor family.</text>
</comment>
<evidence type="ECO:0000256" key="11">
    <source>
        <dbReference type="RuleBase" id="RU003357"/>
    </source>
</evidence>
<dbReference type="InterPro" id="IPR012910">
    <property type="entry name" value="Plug_dom"/>
</dbReference>
<evidence type="ECO:0000256" key="3">
    <source>
        <dbReference type="ARBA" id="ARBA00022452"/>
    </source>
</evidence>
<evidence type="ECO:0000256" key="6">
    <source>
        <dbReference type="ARBA" id="ARBA00023077"/>
    </source>
</evidence>
<evidence type="ECO:0000256" key="8">
    <source>
        <dbReference type="ARBA" id="ARBA00023237"/>
    </source>
</evidence>
<keyword evidence="8 9" id="KW-0998">Cell outer membrane</keyword>
<feature type="signal peptide" evidence="12">
    <location>
        <begin position="1"/>
        <end position="31"/>
    </location>
</feature>
<evidence type="ECO:0000313" key="16">
    <source>
        <dbReference type="Proteomes" id="UP000288293"/>
    </source>
</evidence>
<keyword evidence="3 9" id="KW-1134">Transmembrane beta strand</keyword>
<feature type="short sequence motif" description="TonB C-terminal box" evidence="10">
    <location>
        <begin position="947"/>
        <end position="964"/>
    </location>
</feature>
<dbReference type="PANTHER" id="PTHR47234">
    <property type="match status" value="1"/>
</dbReference>
<dbReference type="InterPro" id="IPR036942">
    <property type="entry name" value="Beta-barrel_TonB_sf"/>
</dbReference>
<evidence type="ECO:0000256" key="12">
    <source>
        <dbReference type="SAM" id="SignalP"/>
    </source>
</evidence>
<dbReference type="Pfam" id="PF07715">
    <property type="entry name" value="Plug"/>
    <property type="match status" value="1"/>
</dbReference>
<keyword evidence="6 11" id="KW-0798">TonB box</keyword>
<feature type="domain" description="TonB-dependent receptor-like beta-barrel" evidence="13">
    <location>
        <begin position="375"/>
        <end position="930"/>
    </location>
</feature>
<evidence type="ECO:0000256" key="5">
    <source>
        <dbReference type="ARBA" id="ARBA00022729"/>
    </source>
</evidence>
<evidence type="ECO:0000256" key="9">
    <source>
        <dbReference type="PROSITE-ProRule" id="PRU01360"/>
    </source>
</evidence>
<protein>
    <submittedName>
        <fullName evidence="15">TonB-dependent receptor</fullName>
    </submittedName>
</protein>
<evidence type="ECO:0000313" key="15">
    <source>
        <dbReference type="EMBL" id="RUO25612.1"/>
    </source>
</evidence>